<dbReference type="EMBL" id="LNKF01000002">
    <property type="protein sequence ID" value="OSG95667.1"/>
    <property type="molecule type" value="Genomic_DNA"/>
</dbReference>
<evidence type="ECO:0000313" key="3">
    <source>
        <dbReference type="Proteomes" id="UP000193664"/>
    </source>
</evidence>
<accession>A0A1X2ZMK7</accession>
<gene>
    <name evidence="2" type="ORF">AD0028_0906</name>
</gene>
<dbReference type="RefSeq" id="WP_085408336.1">
    <property type="nucleotide sequence ID" value="NZ_JACTOC010000001.1"/>
</dbReference>
<proteinExistence type="predicted"/>
<comment type="caution">
    <text evidence="2">The sequence shown here is derived from an EMBL/GenBank/DDBJ whole genome shotgun (WGS) entry which is preliminary data.</text>
</comment>
<dbReference type="Proteomes" id="UP000193664">
    <property type="component" value="Unassembled WGS sequence"/>
</dbReference>
<evidence type="ECO:0000256" key="1">
    <source>
        <dbReference type="SAM" id="MobiDB-lite"/>
    </source>
</evidence>
<protein>
    <submittedName>
        <fullName evidence="2">Terminase</fullName>
    </submittedName>
</protein>
<name>A0A1X2ZMK7_BIFAD</name>
<reference evidence="2 3" key="1">
    <citation type="journal article" date="2016" name="Sci. Rep.">
        <title>Evaluation of genetic diversity among strains of the human gut commensal Bifidobacterium adolescentis.</title>
        <authorList>
            <person name="Duranti S."/>
            <person name="Milani C."/>
            <person name="Lugli G.A."/>
            <person name="Mancabelli L."/>
            <person name="Turroni F."/>
            <person name="Ferrario C."/>
            <person name="Mangifesta M."/>
            <person name="Viappiani A."/>
            <person name="Sanchez B."/>
            <person name="Margolles A."/>
            <person name="van Sinderen D."/>
            <person name="Ventura M."/>
        </authorList>
    </citation>
    <scope>NUCLEOTIDE SEQUENCE [LARGE SCALE GENOMIC DNA]</scope>
    <source>
        <strain evidence="2 3">AD2-8</strain>
    </source>
</reference>
<evidence type="ECO:0000313" key="2">
    <source>
        <dbReference type="EMBL" id="OSG95667.1"/>
    </source>
</evidence>
<dbReference type="NCBIfam" id="TIGR01558">
    <property type="entry name" value="sm_term_P27"/>
    <property type="match status" value="1"/>
</dbReference>
<sequence length="155" mass="16998">MGARGPQRQPLQLRVINGRGPDRDAGGRKISEDDAGFEHKAPSVPAWLCGEALNTWRRIVPKLARLKLIKPEDRDALVAYCTAVASMRAAQECINEEGVLIETERGARKLNPAFTVLTQSQNTIRAFAHEFGLTPASESNVAGKAEEDEEFNPFA</sequence>
<dbReference type="AlphaFoldDB" id="A0A1X2ZMK7"/>
<dbReference type="Pfam" id="PF05119">
    <property type="entry name" value="Terminase_4"/>
    <property type="match status" value="1"/>
</dbReference>
<organism evidence="2 3">
    <name type="scientific">Bifidobacterium adolescentis</name>
    <dbReference type="NCBI Taxonomy" id="1680"/>
    <lineage>
        <taxon>Bacteria</taxon>
        <taxon>Bacillati</taxon>
        <taxon>Actinomycetota</taxon>
        <taxon>Actinomycetes</taxon>
        <taxon>Bifidobacteriales</taxon>
        <taxon>Bifidobacteriaceae</taxon>
        <taxon>Bifidobacterium</taxon>
    </lineage>
</organism>
<feature type="compositionally biased region" description="Basic and acidic residues" evidence="1">
    <location>
        <begin position="20"/>
        <end position="35"/>
    </location>
</feature>
<feature type="region of interest" description="Disordered" evidence="1">
    <location>
        <begin position="1"/>
        <end position="35"/>
    </location>
</feature>
<dbReference type="InterPro" id="IPR006448">
    <property type="entry name" value="Phage_term_ssu_P27"/>
</dbReference>